<evidence type="ECO:0000313" key="2">
    <source>
        <dbReference type="Proteomes" id="UP001291912"/>
    </source>
</evidence>
<keyword evidence="2" id="KW-1185">Reference proteome</keyword>
<gene>
    <name evidence="1" type="ORF">R2Q92_06545</name>
</gene>
<dbReference type="RefSeq" id="WP_194424105.1">
    <property type="nucleotide sequence ID" value="NZ_BAAAPT010000001.1"/>
</dbReference>
<accession>A0ABU5N5X4</accession>
<dbReference type="Gene3D" id="3.40.960.10">
    <property type="entry name" value="VSR Endonuclease"/>
    <property type="match status" value="1"/>
</dbReference>
<organism evidence="1 2">
    <name type="scientific">Microbacterium aquimaris</name>
    <dbReference type="NCBI Taxonomy" id="459816"/>
    <lineage>
        <taxon>Bacteria</taxon>
        <taxon>Bacillati</taxon>
        <taxon>Actinomycetota</taxon>
        <taxon>Actinomycetes</taxon>
        <taxon>Micrococcales</taxon>
        <taxon>Microbacteriaceae</taxon>
        <taxon>Microbacterium</taxon>
    </lineage>
</organism>
<dbReference type="SUPFAM" id="SSF52980">
    <property type="entry name" value="Restriction endonuclease-like"/>
    <property type="match status" value="1"/>
</dbReference>
<evidence type="ECO:0008006" key="3">
    <source>
        <dbReference type="Google" id="ProtNLM"/>
    </source>
</evidence>
<dbReference type="Proteomes" id="UP001291912">
    <property type="component" value="Unassembled WGS sequence"/>
</dbReference>
<protein>
    <recommendedName>
        <fullName evidence="3">DUF559 domain-containing protein</fullName>
    </recommendedName>
</protein>
<comment type="caution">
    <text evidence="1">The sequence shown here is derived from an EMBL/GenBank/DDBJ whole genome shotgun (WGS) entry which is preliminary data.</text>
</comment>
<dbReference type="InterPro" id="IPR011335">
    <property type="entry name" value="Restrct_endonuc-II-like"/>
</dbReference>
<sequence>MDSDWRMWSRRDLLAEGMGRRGIQHAVEDGWLVRARRDRYLASTAPAELIRAVRVGGRLTCLALLRLLDVFVLTGGGLHVHMPPNASRMRSPSDRATPLAGRGSREVVLHWVPLLRSLGADDPRVHLVDALAHAVCCQPARHAVATLDNALHRGLVGEPEIAEVFAALPSKYRIVRALLDRRAESGTESLMRLMVRAAGATYDLQVVIDGVGRVDLLVDGWLVIECDSEEFHSSWHQQLKDRRRDLALAQRGYVTWRVTAAQIMYQPEEVAAGLRGLLAARRGGR</sequence>
<reference evidence="1 2" key="1">
    <citation type="submission" date="2023-10" db="EMBL/GenBank/DDBJ databases">
        <title>Microbacterium xanthum sp. nov., isolated from seaweed.</title>
        <authorList>
            <person name="Lee S.D."/>
        </authorList>
    </citation>
    <scope>NUCLEOTIDE SEQUENCE [LARGE SCALE GENOMIC DNA]</scope>
    <source>
        <strain evidence="1 2">KCTC 19124</strain>
    </source>
</reference>
<name>A0ABU5N5X4_9MICO</name>
<evidence type="ECO:0000313" key="1">
    <source>
        <dbReference type="EMBL" id="MDZ8161493.1"/>
    </source>
</evidence>
<proteinExistence type="predicted"/>
<dbReference type="EMBL" id="JAWJYN010000001">
    <property type="protein sequence ID" value="MDZ8161493.1"/>
    <property type="molecule type" value="Genomic_DNA"/>
</dbReference>